<protein>
    <submittedName>
        <fullName evidence="7">RNA polymerase sigma-70 factor, ECF subfamily</fullName>
    </submittedName>
</protein>
<dbReference type="Pfam" id="PF04542">
    <property type="entry name" value="Sigma70_r2"/>
    <property type="match status" value="1"/>
</dbReference>
<feature type="domain" description="RNA polymerase sigma-70 region 2" evidence="5">
    <location>
        <begin position="24"/>
        <end position="89"/>
    </location>
</feature>
<evidence type="ECO:0000256" key="4">
    <source>
        <dbReference type="ARBA" id="ARBA00023163"/>
    </source>
</evidence>
<dbReference type="RefSeq" id="WP_157682109.1">
    <property type="nucleotide sequence ID" value="NZ_LT629740.1"/>
</dbReference>
<organism evidence="7 8">
    <name type="scientific">Mucilaginibacter mallensis</name>
    <dbReference type="NCBI Taxonomy" id="652787"/>
    <lineage>
        <taxon>Bacteria</taxon>
        <taxon>Pseudomonadati</taxon>
        <taxon>Bacteroidota</taxon>
        <taxon>Sphingobacteriia</taxon>
        <taxon>Sphingobacteriales</taxon>
        <taxon>Sphingobacteriaceae</taxon>
        <taxon>Mucilaginibacter</taxon>
    </lineage>
</organism>
<evidence type="ECO:0000313" key="8">
    <source>
        <dbReference type="Proteomes" id="UP000199679"/>
    </source>
</evidence>
<dbReference type="InterPro" id="IPR013249">
    <property type="entry name" value="RNA_pol_sigma70_r4_t2"/>
</dbReference>
<evidence type="ECO:0000256" key="2">
    <source>
        <dbReference type="ARBA" id="ARBA00023015"/>
    </source>
</evidence>
<keyword evidence="2" id="KW-0805">Transcription regulation</keyword>
<dbReference type="PANTHER" id="PTHR43133">
    <property type="entry name" value="RNA POLYMERASE ECF-TYPE SIGMA FACTO"/>
    <property type="match status" value="1"/>
</dbReference>
<dbReference type="SUPFAM" id="SSF88659">
    <property type="entry name" value="Sigma3 and sigma4 domains of RNA polymerase sigma factors"/>
    <property type="match status" value="1"/>
</dbReference>
<evidence type="ECO:0000259" key="6">
    <source>
        <dbReference type="Pfam" id="PF08281"/>
    </source>
</evidence>
<dbReference type="SUPFAM" id="SSF88946">
    <property type="entry name" value="Sigma2 domain of RNA polymerase sigma factors"/>
    <property type="match status" value="1"/>
</dbReference>
<evidence type="ECO:0000259" key="5">
    <source>
        <dbReference type="Pfam" id="PF04542"/>
    </source>
</evidence>
<dbReference type="InterPro" id="IPR013325">
    <property type="entry name" value="RNA_pol_sigma_r2"/>
</dbReference>
<reference evidence="7 8" key="1">
    <citation type="submission" date="2016-10" db="EMBL/GenBank/DDBJ databases">
        <authorList>
            <person name="de Groot N.N."/>
        </authorList>
    </citation>
    <scope>NUCLEOTIDE SEQUENCE [LARGE SCALE GENOMIC DNA]</scope>
    <source>
        <strain evidence="7 8">MP1X4</strain>
    </source>
</reference>
<proteinExistence type="inferred from homology"/>
<keyword evidence="4" id="KW-0804">Transcription</keyword>
<dbReference type="InterPro" id="IPR013324">
    <property type="entry name" value="RNA_pol_sigma_r3/r4-like"/>
</dbReference>
<dbReference type="GO" id="GO:0016987">
    <property type="term" value="F:sigma factor activity"/>
    <property type="evidence" value="ECO:0007669"/>
    <property type="project" value="UniProtKB-KW"/>
</dbReference>
<keyword evidence="3" id="KW-0731">Sigma factor</keyword>
<dbReference type="STRING" id="652787.SAMN05216490_2095"/>
<dbReference type="OrthoDB" id="655312at2"/>
<dbReference type="Proteomes" id="UP000199679">
    <property type="component" value="Chromosome I"/>
</dbReference>
<dbReference type="Gene3D" id="1.10.10.10">
    <property type="entry name" value="Winged helix-like DNA-binding domain superfamily/Winged helix DNA-binding domain"/>
    <property type="match status" value="1"/>
</dbReference>
<feature type="domain" description="RNA polymerase sigma factor 70 region 4 type 2" evidence="6">
    <location>
        <begin position="119"/>
        <end position="170"/>
    </location>
</feature>
<dbReference type="InterPro" id="IPR036388">
    <property type="entry name" value="WH-like_DNA-bd_sf"/>
</dbReference>
<gene>
    <name evidence="7" type="ORF">SAMN05216490_2095</name>
</gene>
<dbReference type="AlphaFoldDB" id="A0A1H1W7D2"/>
<sequence>MEEFSESELVALLQNDNVKAFDLLYKKYHAPVYNNILKLLKDADESENILQDLFVTLWEKRASIDPQKPVANWLFQVSYNKSITQLKKKLKQSLAFKCIEGDMMLVDEKDIYFKEAKLKILEEALVKLSPQKRKVFDLCKLQGKSYEECAHELNISKHTVKEYLSAAVKAVKEYAEQHPVNDLVFIYIIVALKIIR</sequence>
<dbReference type="Pfam" id="PF08281">
    <property type="entry name" value="Sigma70_r4_2"/>
    <property type="match status" value="1"/>
</dbReference>
<dbReference type="EMBL" id="LT629740">
    <property type="protein sequence ID" value="SDS92079.1"/>
    <property type="molecule type" value="Genomic_DNA"/>
</dbReference>
<dbReference type="InterPro" id="IPR014284">
    <property type="entry name" value="RNA_pol_sigma-70_dom"/>
</dbReference>
<dbReference type="GO" id="GO:0003677">
    <property type="term" value="F:DNA binding"/>
    <property type="evidence" value="ECO:0007669"/>
    <property type="project" value="InterPro"/>
</dbReference>
<evidence type="ECO:0000256" key="1">
    <source>
        <dbReference type="ARBA" id="ARBA00010641"/>
    </source>
</evidence>
<dbReference type="InterPro" id="IPR007627">
    <property type="entry name" value="RNA_pol_sigma70_r2"/>
</dbReference>
<name>A0A1H1W7D2_MUCMA</name>
<dbReference type="CDD" id="cd06171">
    <property type="entry name" value="Sigma70_r4"/>
    <property type="match status" value="1"/>
</dbReference>
<keyword evidence="8" id="KW-1185">Reference proteome</keyword>
<dbReference type="InterPro" id="IPR039425">
    <property type="entry name" value="RNA_pol_sigma-70-like"/>
</dbReference>
<dbReference type="PANTHER" id="PTHR43133:SF46">
    <property type="entry name" value="RNA POLYMERASE SIGMA-70 FACTOR ECF SUBFAMILY"/>
    <property type="match status" value="1"/>
</dbReference>
<dbReference type="Gene3D" id="1.10.1740.10">
    <property type="match status" value="1"/>
</dbReference>
<comment type="similarity">
    <text evidence="1">Belongs to the sigma-70 factor family. ECF subfamily.</text>
</comment>
<dbReference type="GO" id="GO:0006352">
    <property type="term" value="P:DNA-templated transcription initiation"/>
    <property type="evidence" value="ECO:0007669"/>
    <property type="project" value="InterPro"/>
</dbReference>
<dbReference type="NCBIfam" id="TIGR02937">
    <property type="entry name" value="sigma70-ECF"/>
    <property type="match status" value="1"/>
</dbReference>
<evidence type="ECO:0000313" key="7">
    <source>
        <dbReference type="EMBL" id="SDS92079.1"/>
    </source>
</evidence>
<accession>A0A1H1W7D2</accession>
<evidence type="ECO:0000256" key="3">
    <source>
        <dbReference type="ARBA" id="ARBA00023082"/>
    </source>
</evidence>